<dbReference type="GO" id="GO:0004519">
    <property type="term" value="F:endonuclease activity"/>
    <property type="evidence" value="ECO:0007669"/>
    <property type="project" value="UniProtKB-KW"/>
</dbReference>
<keyword evidence="7 9" id="KW-0460">Magnesium</keyword>
<dbReference type="PANTHER" id="PTHR34405:SF3">
    <property type="entry name" value="CRISPR-ASSOCIATED ENDORIBONUCLEASE CAS2 3"/>
    <property type="match status" value="1"/>
</dbReference>
<dbReference type="RefSeq" id="WP_190581778.1">
    <property type="nucleotide sequence ID" value="NZ_CAWPQU010000053.1"/>
</dbReference>
<dbReference type="Proteomes" id="UP000618445">
    <property type="component" value="Unassembled WGS sequence"/>
</dbReference>
<dbReference type="EC" id="3.1.-.-" evidence="9"/>
<dbReference type="PANTHER" id="PTHR34405">
    <property type="entry name" value="CRISPR-ASSOCIATED ENDORIBONUCLEASE CAS2"/>
    <property type="match status" value="1"/>
</dbReference>
<comment type="caution">
    <text evidence="11">The sequence shown here is derived from an EMBL/GenBank/DDBJ whole genome shotgun (WGS) entry which is preliminary data.</text>
</comment>
<evidence type="ECO:0000256" key="7">
    <source>
        <dbReference type="ARBA" id="ARBA00022842"/>
    </source>
</evidence>
<keyword evidence="4 9" id="KW-0479">Metal-binding</keyword>
<dbReference type="HAMAP" id="MF_01471">
    <property type="entry name" value="Cas2"/>
    <property type="match status" value="1"/>
</dbReference>
<evidence type="ECO:0000256" key="5">
    <source>
        <dbReference type="ARBA" id="ARBA00022759"/>
    </source>
</evidence>
<dbReference type="NCBIfam" id="TIGR01573">
    <property type="entry name" value="cas2"/>
    <property type="match status" value="1"/>
</dbReference>
<keyword evidence="8 9" id="KW-0051">Antiviral defense</keyword>
<evidence type="ECO:0000256" key="2">
    <source>
        <dbReference type="ARBA" id="ARBA00009959"/>
    </source>
</evidence>
<dbReference type="PIRSF" id="PIRSF032582">
    <property type="entry name" value="Cas2"/>
    <property type="match status" value="1"/>
</dbReference>
<evidence type="ECO:0000256" key="9">
    <source>
        <dbReference type="HAMAP-Rule" id="MF_01471"/>
    </source>
</evidence>
<sequence>MLVLVVYDIADDKRRLKLSNFLEGHGRRVQESVFECFISLDDMKKLHVKIKKRVKPEVDNVRLYWIPSDALPKSLTIGSNPPAPPPSFYII</sequence>
<reference evidence="11 12" key="1">
    <citation type="journal article" date="2020" name="ISME J.">
        <title>Comparative genomics reveals insights into cyanobacterial evolution and habitat adaptation.</title>
        <authorList>
            <person name="Chen M.Y."/>
            <person name="Teng W.K."/>
            <person name="Zhao L."/>
            <person name="Hu C.X."/>
            <person name="Zhou Y.K."/>
            <person name="Han B.P."/>
            <person name="Song L.R."/>
            <person name="Shu W.S."/>
        </authorList>
    </citation>
    <scope>NUCLEOTIDE SEQUENCE [LARGE SCALE GENOMIC DNA]</scope>
    <source>
        <strain evidence="11 12">FACHB-1050</strain>
    </source>
</reference>
<dbReference type="InterPro" id="IPR021127">
    <property type="entry name" value="CRISPR_associated_Cas2"/>
</dbReference>
<dbReference type="InterPro" id="IPR019199">
    <property type="entry name" value="Virulence_VapD/CRISPR_Cas2"/>
</dbReference>
<evidence type="ECO:0000256" key="1">
    <source>
        <dbReference type="ARBA" id="ARBA00001946"/>
    </source>
</evidence>
<keyword evidence="5 9" id="KW-0255">Endonuclease</keyword>
<accession>A0ABR8CFU1</accession>
<keyword evidence="3 9" id="KW-0540">Nuclease</keyword>
<evidence type="ECO:0000256" key="6">
    <source>
        <dbReference type="ARBA" id="ARBA00022801"/>
    </source>
</evidence>
<evidence type="ECO:0000256" key="3">
    <source>
        <dbReference type="ARBA" id="ARBA00022722"/>
    </source>
</evidence>
<dbReference type="SUPFAM" id="SSF143430">
    <property type="entry name" value="TTP0101/SSO1404-like"/>
    <property type="match status" value="1"/>
</dbReference>
<evidence type="ECO:0000256" key="8">
    <source>
        <dbReference type="ARBA" id="ARBA00023118"/>
    </source>
</evidence>
<evidence type="ECO:0000256" key="4">
    <source>
        <dbReference type="ARBA" id="ARBA00022723"/>
    </source>
</evidence>
<keyword evidence="12" id="KW-1185">Reference proteome</keyword>
<dbReference type="CDD" id="cd09725">
    <property type="entry name" value="Cas2_I_II_III"/>
    <property type="match status" value="1"/>
</dbReference>
<comment type="function">
    <text evidence="9">CRISPR (clustered regularly interspaced short palindromic repeat), is an adaptive immune system that provides protection against mobile genetic elements (viruses, transposable elements and conjugative plasmids). CRISPR clusters contain sequences complementary to antecedent mobile elements and target invading nucleic acids. CRISPR clusters are transcribed and processed into CRISPR RNA (crRNA). Functions as a ssRNA-specific endoribonuclease. Involved in the integration of spacer DNA into the CRISPR cassette.</text>
</comment>
<comment type="similarity">
    <text evidence="2 9 10">Belongs to the CRISPR-associated endoribonuclease Cas2 protein family.</text>
</comment>
<gene>
    <name evidence="9 11" type="primary">cas2</name>
    <name evidence="11" type="ORF">H6G05_22510</name>
</gene>
<dbReference type="Pfam" id="PF09827">
    <property type="entry name" value="CRISPR_Cas2"/>
    <property type="match status" value="1"/>
</dbReference>
<evidence type="ECO:0000313" key="12">
    <source>
        <dbReference type="Proteomes" id="UP000618445"/>
    </source>
</evidence>
<dbReference type="EMBL" id="JACJQY010000057">
    <property type="protein sequence ID" value="MBD2319598.1"/>
    <property type="molecule type" value="Genomic_DNA"/>
</dbReference>
<protein>
    <recommendedName>
        <fullName evidence="9">CRISPR-associated endoribonuclease Cas2</fullName>
        <ecNumber evidence="9">3.1.-.-</ecNumber>
    </recommendedName>
</protein>
<comment type="subunit">
    <text evidence="9">Homodimer, forms a heterotetramer with a Cas1 homodimer.</text>
</comment>
<comment type="cofactor">
    <cofactor evidence="1 9">
        <name>Mg(2+)</name>
        <dbReference type="ChEBI" id="CHEBI:18420"/>
    </cofactor>
</comment>
<feature type="binding site" evidence="9">
    <location>
        <position position="8"/>
    </location>
    <ligand>
        <name>Mg(2+)</name>
        <dbReference type="ChEBI" id="CHEBI:18420"/>
        <note>catalytic</note>
    </ligand>
</feature>
<proteinExistence type="inferred from homology"/>
<evidence type="ECO:0000313" key="11">
    <source>
        <dbReference type="EMBL" id="MBD2319598.1"/>
    </source>
</evidence>
<dbReference type="Gene3D" id="3.30.70.240">
    <property type="match status" value="1"/>
</dbReference>
<name>A0ABR8CFU1_9CYAN</name>
<keyword evidence="6 9" id="KW-0378">Hydrolase</keyword>
<evidence type="ECO:0000256" key="10">
    <source>
        <dbReference type="PIRNR" id="PIRNR032582"/>
    </source>
</evidence>
<organism evidence="11 12">
    <name type="scientific">Phormidium tenue FACHB-1050</name>
    <dbReference type="NCBI Taxonomy" id="2692857"/>
    <lineage>
        <taxon>Bacteria</taxon>
        <taxon>Bacillati</taxon>
        <taxon>Cyanobacteriota</taxon>
        <taxon>Cyanophyceae</taxon>
        <taxon>Oscillatoriophycideae</taxon>
        <taxon>Oscillatoriales</taxon>
        <taxon>Oscillatoriaceae</taxon>
        <taxon>Phormidium</taxon>
    </lineage>
</organism>